<proteinExistence type="predicted"/>
<dbReference type="PANTHER" id="PTHR43102:SF2">
    <property type="entry name" value="GAF DOMAIN-CONTAINING PROTEIN"/>
    <property type="match status" value="1"/>
</dbReference>
<comment type="caution">
    <text evidence="2">The sequence shown here is derived from an EMBL/GenBank/DDBJ whole genome shotgun (WGS) entry which is preliminary data.</text>
</comment>
<dbReference type="Gene3D" id="3.30.450.40">
    <property type="match status" value="1"/>
</dbReference>
<dbReference type="GeneID" id="89932099"/>
<accession>A0AAV9NUT9</accession>
<feature type="region of interest" description="Disordered" evidence="1">
    <location>
        <begin position="254"/>
        <end position="277"/>
    </location>
</feature>
<dbReference type="AlphaFoldDB" id="A0AAV9NUT9"/>
<dbReference type="EMBL" id="JAVRRT010000026">
    <property type="protein sequence ID" value="KAK5163401.1"/>
    <property type="molecule type" value="Genomic_DNA"/>
</dbReference>
<name>A0AAV9NUT9_9PEZI</name>
<dbReference type="RefSeq" id="XP_064653895.1">
    <property type="nucleotide sequence ID" value="XM_064807991.1"/>
</dbReference>
<keyword evidence="3" id="KW-1185">Reference proteome</keyword>
<evidence type="ECO:0008006" key="4">
    <source>
        <dbReference type="Google" id="ProtNLM"/>
    </source>
</evidence>
<sequence length="320" mass="34991">MTLDQQDQNATGDHDHALKPQTSWVAGLPGRHVVGPYVQSNALERLRVWEVRKYCQIKPALSSQGDDFISHSDDLESGDYALTAILRCVLLELGADLAFISLLDDSTQYFIAGATRSAEPTTARSSVESTQWYGCDAVLHAGGLCNRTIRLAGDSALYEEFDMRTQDYTKSLPFVNGDIARLRYYAGVPLTTPEGHAIGTLFVMANEPAETSLSAHQQKFLCDSAVQVMRQLKQAVQALEGERIANFNAAISSLARGPQTPNSENSTSSSRSKERSVTAAEGALQLQNFYDHSAKLLLDGFDFGSVFLQEVPLHQGNNQT</sequence>
<dbReference type="SUPFAM" id="SSF55781">
    <property type="entry name" value="GAF domain-like"/>
    <property type="match status" value="1"/>
</dbReference>
<dbReference type="PANTHER" id="PTHR43102">
    <property type="entry name" value="SLR1143 PROTEIN"/>
    <property type="match status" value="1"/>
</dbReference>
<evidence type="ECO:0000313" key="3">
    <source>
        <dbReference type="Proteomes" id="UP001337655"/>
    </source>
</evidence>
<protein>
    <recommendedName>
        <fullName evidence="4">GAF domain-containing protein</fullName>
    </recommendedName>
</protein>
<reference evidence="2 3" key="1">
    <citation type="submission" date="2023-08" db="EMBL/GenBank/DDBJ databases">
        <title>Black Yeasts Isolated from many extreme environments.</title>
        <authorList>
            <person name="Coleine C."/>
            <person name="Stajich J.E."/>
            <person name="Selbmann L."/>
        </authorList>
    </citation>
    <scope>NUCLEOTIDE SEQUENCE [LARGE SCALE GENOMIC DNA]</scope>
    <source>
        <strain evidence="2 3">CCFEE 5935</strain>
    </source>
</reference>
<dbReference type="InterPro" id="IPR029016">
    <property type="entry name" value="GAF-like_dom_sf"/>
</dbReference>
<dbReference type="Proteomes" id="UP001337655">
    <property type="component" value="Unassembled WGS sequence"/>
</dbReference>
<evidence type="ECO:0000256" key="1">
    <source>
        <dbReference type="SAM" id="MobiDB-lite"/>
    </source>
</evidence>
<evidence type="ECO:0000313" key="2">
    <source>
        <dbReference type="EMBL" id="KAK5163401.1"/>
    </source>
</evidence>
<organism evidence="2 3">
    <name type="scientific">Saxophila tyrrhenica</name>
    <dbReference type="NCBI Taxonomy" id="1690608"/>
    <lineage>
        <taxon>Eukaryota</taxon>
        <taxon>Fungi</taxon>
        <taxon>Dikarya</taxon>
        <taxon>Ascomycota</taxon>
        <taxon>Pezizomycotina</taxon>
        <taxon>Dothideomycetes</taxon>
        <taxon>Dothideomycetidae</taxon>
        <taxon>Mycosphaerellales</taxon>
        <taxon>Extremaceae</taxon>
        <taxon>Saxophila</taxon>
    </lineage>
</organism>
<gene>
    <name evidence="2" type="ORF">LTR77_010774</name>
</gene>